<dbReference type="EMBL" id="QSSX01000073">
    <property type="protein sequence ID" value="RGM16915.1"/>
    <property type="molecule type" value="Genomic_DNA"/>
</dbReference>
<dbReference type="Proteomes" id="UP000283981">
    <property type="component" value="Unassembled WGS sequence"/>
</dbReference>
<dbReference type="Proteomes" id="UP000260808">
    <property type="component" value="Unassembled WGS sequence"/>
</dbReference>
<gene>
    <name evidence="3" type="ORF">DW243_13760</name>
    <name evidence="2" type="ORF">DW812_13405</name>
    <name evidence="1" type="ORF">DXC31_16630</name>
</gene>
<name>A0A3E4UV37_MEDGN</name>
<proteinExistence type="predicted"/>
<comment type="caution">
    <text evidence="1">The sequence shown here is derived from an EMBL/GenBank/DDBJ whole genome shotgun (WGS) entry which is preliminary data.</text>
</comment>
<dbReference type="EMBL" id="QRIS01000026">
    <property type="protein sequence ID" value="RHG81292.1"/>
    <property type="molecule type" value="Genomic_DNA"/>
</dbReference>
<evidence type="ECO:0000313" key="4">
    <source>
        <dbReference type="Proteomes" id="UP000260808"/>
    </source>
</evidence>
<evidence type="ECO:0000313" key="1">
    <source>
        <dbReference type="EMBL" id="RGM16915.1"/>
    </source>
</evidence>
<dbReference type="EMBL" id="QSIR01000023">
    <property type="protein sequence ID" value="RHD03607.1"/>
    <property type="molecule type" value="Genomic_DNA"/>
</dbReference>
<sequence length="90" mass="11108">MRRFEKYNPHILFRKTSANWYNYEESHLEQFHTFQKLLFLPAKNVILHLRIISYSSQFPILLSINLFTEKRPAKAERIFLFILYYPEHFL</sequence>
<evidence type="ECO:0000313" key="6">
    <source>
        <dbReference type="Proteomes" id="UP000284472"/>
    </source>
</evidence>
<dbReference type="AlphaFoldDB" id="A0A3E4UV37"/>
<protein>
    <submittedName>
        <fullName evidence="1">Uncharacterized protein</fullName>
    </submittedName>
</protein>
<evidence type="ECO:0000313" key="2">
    <source>
        <dbReference type="EMBL" id="RHD03607.1"/>
    </source>
</evidence>
<evidence type="ECO:0000313" key="3">
    <source>
        <dbReference type="EMBL" id="RHG81292.1"/>
    </source>
</evidence>
<accession>A0A3E4UV37</accession>
<organism evidence="1 4">
    <name type="scientific">Mediterraneibacter gnavus</name>
    <name type="common">Ruminococcus gnavus</name>
    <dbReference type="NCBI Taxonomy" id="33038"/>
    <lineage>
        <taxon>Bacteria</taxon>
        <taxon>Bacillati</taxon>
        <taxon>Bacillota</taxon>
        <taxon>Clostridia</taxon>
        <taxon>Lachnospirales</taxon>
        <taxon>Lachnospiraceae</taxon>
        <taxon>Mediterraneibacter</taxon>
    </lineage>
</organism>
<evidence type="ECO:0000313" key="5">
    <source>
        <dbReference type="Proteomes" id="UP000283981"/>
    </source>
</evidence>
<reference evidence="4 5" key="1">
    <citation type="submission" date="2018-08" db="EMBL/GenBank/DDBJ databases">
        <title>A genome reference for cultivated species of the human gut microbiota.</title>
        <authorList>
            <person name="Zou Y."/>
            <person name="Xue W."/>
            <person name="Luo G."/>
        </authorList>
    </citation>
    <scope>NUCLEOTIDE SEQUENCE [LARGE SCALE GENOMIC DNA]</scope>
    <source>
        <strain evidence="3 5">AM21-18</strain>
        <strain evidence="2 6">AM32-6</strain>
        <strain evidence="1 4">TF01-20-2</strain>
    </source>
</reference>
<dbReference type="Proteomes" id="UP000284472">
    <property type="component" value="Unassembled WGS sequence"/>
</dbReference>